<name>A0A8T0T4K6_PANVG</name>
<reference evidence="2" key="1">
    <citation type="submission" date="2020-05" db="EMBL/GenBank/DDBJ databases">
        <title>WGS assembly of Panicum virgatum.</title>
        <authorList>
            <person name="Lovell J.T."/>
            <person name="Jenkins J."/>
            <person name="Shu S."/>
            <person name="Juenger T.E."/>
            <person name="Schmutz J."/>
        </authorList>
    </citation>
    <scope>NUCLEOTIDE SEQUENCE</scope>
    <source>
        <strain evidence="2">AP13</strain>
    </source>
</reference>
<evidence type="ECO:0000256" key="1">
    <source>
        <dbReference type="SAM" id="Phobius"/>
    </source>
</evidence>
<feature type="transmembrane region" description="Helical" evidence="1">
    <location>
        <begin position="136"/>
        <end position="157"/>
    </location>
</feature>
<dbReference type="AlphaFoldDB" id="A0A8T0T4K6"/>
<feature type="transmembrane region" description="Helical" evidence="1">
    <location>
        <begin position="49"/>
        <end position="76"/>
    </location>
</feature>
<keyword evidence="1" id="KW-0812">Transmembrane</keyword>
<accession>A0A8T0T4K6</accession>
<protein>
    <submittedName>
        <fullName evidence="2">Uncharacterized protein</fullName>
    </submittedName>
</protein>
<feature type="transmembrane region" description="Helical" evidence="1">
    <location>
        <begin position="96"/>
        <end position="124"/>
    </location>
</feature>
<keyword evidence="1" id="KW-1133">Transmembrane helix</keyword>
<keyword evidence="3" id="KW-1185">Reference proteome</keyword>
<organism evidence="2 3">
    <name type="scientific">Panicum virgatum</name>
    <name type="common">Blackwell switchgrass</name>
    <dbReference type="NCBI Taxonomy" id="38727"/>
    <lineage>
        <taxon>Eukaryota</taxon>
        <taxon>Viridiplantae</taxon>
        <taxon>Streptophyta</taxon>
        <taxon>Embryophyta</taxon>
        <taxon>Tracheophyta</taxon>
        <taxon>Spermatophyta</taxon>
        <taxon>Magnoliopsida</taxon>
        <taxon>Liliopsida</taxon>
        <taxon>Poales</taxon>
        <taxon>Poaceae</taxon>
        <taxon>PACMAD clade</taxon>
        <taxon>Panicoideae</taxon>
        <taxon>Panicodae</taxon>
        <taxon>Paniceae</taxon>
        <taxon>Panicinae</taxon>
        <taxon>Panicum</taxon>
        <taxon>Panicum sect. Hiantes</taxon>
    </lineage>
</organism>
<dbReference type="EMBL" id="CM029044">
    <property type="protein sequence ID" value="KAG2604135.1"/>
    <property type="molecule type" value="Genomic_DNA"/>
</dbReference>
<keyword evidence="1" id="KW-0472">Membrane</keyword>
<sequence>MADSFATLAATLLNVNLGFIGMFVFGPGLTTPVPTSLTPASECVAQLPVYQHVASLQSCLVAVLVASIALCAYVKVELAAVEGEHLEHMDEAARRLLRACLLLGVVTSAASVAMGLATYVYVFQVKVMVLSCVSEAARAALAGTYVLATVVCGLVYYKFARVAIFSN</sequence>
<feature type="transmembrane region" description="Helical" evidence="1">
    <location>
        <begin position="7"/>
        <end position="29"/>
    </location>
</feature>
<proteinExistence type="predicted"/>
<evidence type="ECO:0000313" key="3">
    <source>
        <dbReference type="Proteomes" id="UP000823388"/>
    </source>
</evidence>
<gene>
    <name evidence="2" type="ORF">PVAP13_4NG047600</name>
</gene>
<evidence type="ECO:0000313" key="2">
    <source>
        <dbReference type="EMBL" id="KAG2604135.1"/>
    </source>
</evidence>
<comment type="caution">
    <text evidence="2">The sequence shown here is derived from an EMBL/GenBank/DDBJ whole genome shotgun (WGS) entry which is preliminary data.</text>
</comment>
<dbReference type="Proteomes" id="UP000823388">
    <property type="component" value="Chromosome 4N"/>
</dbReference>